<dbReference type="PROSITE" id="PS00333">
    <property type="entry name" value="DNA_LIGASE_A2"/>
    <property type="match status" value="1"/>
</dbReference>
<dbReference type="InterPro" id="IPR007527">
    <property type="entry name" value="Znf_SWIM"/>
</dbReference>
<dbReference type="GO" id="GO:0008270">
    <property type="term" value="F:zinc ion binding"/>
    <property type="evidence" value="ECO:0007669"/>
    <property type="project" value="UniProtKB-KW"/>
</dbReference>
<organism evidence="9 10">
    <name type="scientific">Rhizoclosmatium globosum</name>
    <dbReference type="NCBI Taxonomy" id="329046"/>
    <lineage>
        <taxon>Eukaryota</taxon>
        <taxon>Fungi</taxon>
        <taxon>Fungi incertae sedis</taxon>
        <taxon>Chytridiomycota</taxon>
        <taxon>Chytridiomycota incertae sedis</taxon>
        <taxon>Chytridiomycetes</taxon>
        <taxon>Chytridiales</taxon>
        <taxon>Chytriomycetaceae</taxon>
        <taxon>Rhizoclosmatium</taxon>
    </lineage>
</organism>
<dbReference type="SUPFAM" id="SSF56091">
    <property type="entry name" value="DNA ligase/mRNA capping enzyme, catalytic domain"/>
    <property type="match status" value="1"/>
</dbReference>
<keyword evidence="6" id="KW-0862">Zinc</keyword>
<dbReference type="InterPro" id="IPR012310">
    <property type="entry name" value="DNA_ligase_ATP-dep_cent"/>
</dbReference>
<dbReference type="Proteomes" id="UP000193642">
    <property type="component" value="Unassembled WGS sequence"/>
</dbReference>
<protein>
    <submittedName>
        <fullName evidence="9">DNA ligase/mRNA capping enzyme</fullName>
    </submittedName>
</protein>
<feature type="compositionally biased region" description="Basic and acidic residues" evidence="7">
    <location>
        <begin position="106"/>
        <end position="118"/>
    </location>
</feature>
<dbReference type="PANTHER" id="PTHR47810">
    <property type="entry name" value="DNA LIGASE"/>
    <property type="match status" value="1"/>
</dbReference>
<dbReference type="GO" id="GO:0003910">
    <property type="term" value="F:DNA ligase (ATP) activity"/>
    <property type="evidence" value="ECO:0007669"/>
    <property type="project" value="InterPro"/>
</dbReference>
<feature type="domain" description="SWIM-type" evidence="8">
    <location>
        <begin position="38"/>
        <end position="77"/>
    </location>
</feature>
<dbReference type="InterPro" id="IPR012340">
    <property type="entry name" value="NA-bd_OB-fold"/>
</dbReference>
<dbReference type="PROSITE" id="PS50966">
    <property type="entry name" value="ZF_SWIM"/>
    <property type="match status" value="1"/>
</dbReference>
<dbReference type="Pfam" id="PF01068">
    <property type="entry name" value="DNA_ligase_A_M"/>
    <property type="match status" value="1"/>
</dbReference>
<dbReference type="CDD" id="cd07896">
    <property type="entry name" value="Adenylation_kDNA_ligase_like"/>
    <property type="match status" value="1"/>
</dbReference>
<evidence type="ECO:0000256" key="3">
    <source>
        <dbReference type="ARBA" id="ARBA00022705"/>
    </source>
</evidence>
<proteinExistence type="predicted"/>
<dbReference type="PANTHER" id="PTHR47810:SF1">
    <property type="entry name" value="DNA LIGASE B"/>
    <property type="match status" value="1"/>
</dbReference>
<evidence type="ECO:0000256" key="7">
    <source>
        <dbReference type="SAM" id="MobiDB-lite"/>
    </source>
</evidence>
<keyword evidence="6" id="KW-0863">Zinc-finger</keyword>
<accession>A0A1Y2CDV6</accession>
<evidence type="ECO:0000313" key="9">
    <source>
        <dbReference type="EMBL" id="ORY45223.1"/>
    </source>
</evidence>
<dbReference type="Gene3D" id="3.30.1490.70">
    <property type="match status" value="1"/>
</dbReference>
<keyword evidence="10" id="KW-1185">Reference proteome</keyword>
<sequence length="430" mass="47659">MADSENDDQPNTSDVTNINGIKPNLLLADGEKKEQGDYVIKRIHDHYSCTCMGWKVSKLPIDARSCKHLKLALGDSYETARLKWKNPQGLLRPGLQAKVASPKKRKADDGDNDGDKVSAKKKGKKAKNADEDDDGDAAEKFTAKNRAKRDEIKEKAPALLLAQKYEPGSIDPTGWWISEKLDGVRAFWDHERREFVSRLGNPFTAPDWFKDAMPKDHSLDGELFGGRGKFSETVSVVKTINSPHWKKINFQVFDSPTMTTLPFEQRIVKLKSLFPPSADSPIILVAHEKCISAAHIVTALKDVESKGGEGLMLREPKSMYIGKRSTTLLKVKSFYDAEAIVIGYEAGKGRNANVTGSLKCRMASGKEFKIGTGLSDAERQNPPKIGAIVTYRFQELTNDGIPRFPSFVGVRIDADKPVDAVVRVVSKKDD</sequence>
<keyword evidence="4" id="KW-0227">DNA damage</keyword>
<dbReference type="Gene3D" id="2.40.50.140">
    <property type="entry name" value="Nucleic acid-binding proteins"/>
    <property type="match status" value="1"/>
</dbReference>
<keyword evidence="2 9" id="KW-0436">Ligase</keyword>
<dbReference type="GO" id="GO:0005524">
    <property type="term" value="F:ATP binding"/>
    <property type="evidence" value="ECO:0007669"/>
    <property type="project" value="InterPro"/>
</dbReference>
<gene>
    <name evidence="9" type="ORF">BCR33DRAFT_659358</name>
</gene>
<dbReference type="OrthoDB" id="411785at2759"/>
<comment type="cofactor">
    <cofactor evidence="1">
        <name>a divalent metal cation</name>
        <dbReference type="ChEBI" id="CHEBI:60240"/>
    </cofactor>
</comment>
<evidence type="ECO:0000256" key="1">
    <source>
        <dbReference type="ARBA" id="ARBA00001968"/>
    </source>
</evidence>
<dbReference type="InterPro" id="IPR050326">
    <property type="entry name" value="NAD_dep_DNA_ligaseB"/>
</dbReference>
<keyword evidence="6" id="KW-0479">Metal-binding</keyword>
<name>A0A1Y2CDV6_9FUNG</name>
<dbReference type="InterPro" id="IPR016059">
    <property type="entry name" value="DNA_ligase_ATP-dep_CS"/>
</dbReference>
<dbReference type="STRING" id="329046.A0A1Y2CDV6"/>
<evidence type="ECO:0000256" key="5">
    <source>
        <dbReference type="ARBA" id="ARBA00023204"/>
    </source>
</evidence>
<evidence type="ECO:0000259" key="8">
    <source>
        <dbReference type="PROSITE" id="PS50966"/>
    </source>
</evidence>
<evidence type="ECO:0000313" key="10">
    <source>
        <dbReference type="Proteomes" id="UP000193642"/>
    </source>
</evidence>
<keyword evidence="3" id="KW-0235">DNA replication</keyword>
<evidence type="ECO:0000256" key="6">
    <source>
        <dbReference type="PROSITE-ProRule" id="PRU00325"/>
    </source>
</evidence>
<keyword evidence="5" id="KW-0234">DNA repair</keyword>
<evidence type="ECO:0000256" key="2">
    <source>
        <dbReference type="ARBA" id="ARBA00022598"/>
    </source>
</evidence>
<dbReference type="GO" id="GO:0006260">
    <property type="term" value="P:DNA replication"/>
    <property type="evidence" value="ECO:0007669"/>
    <property type="project" value="UniProtKB-KW"/>
</dbReference>
<dbReference type="Gene3D" id="3.30.470.30">
    <property type="entry name" value="DNA ligase/mRNA capping enzyme"/>
    <property type="match status" value="1"/>
</dbReference>
<comment type="caution">
    <text evidence="9">The sequence shown here is derived from an EMBL/GenBank/DDBJ whole genome shotgun (WGS) entry which is preliminary data.</text>
</comment>
<dbReference type="SUPFAM" id="SSF50249">
    <property type="entry name" value="Nucleic acid-binding proteins"/>
    <property type="match status" value="1"/>
</dbReference>
<dbReference type="InterPro" id="IPR029319">
    <property type="entry name" value="DNA_ligase_OB"/>
</dbReference>
<dbReference type="GO" id="GO:0006310">
    <property type="term" value="P:DNA recombination"/>
    <property type="evidence" value="ECO:0007669"/>
    <property type="project" value="InterPro"/>
</dbReference>
<dbReference type="AlphaFoldDB" id="A0A1Y2CDV6"/>
<reference evidence="9 10" key="1">
    <citation type="submission" date="2016-07" db="EMBL/GenBank/DDBJ databases">
        <title>Pervasive Adenine N6-methylation of Active Genes in Fungi.</title>
        <authorList>
            <consortium name="DOE Joint Genome Institute"/>
            <person name="Mondo S.J."/>
            <person name="Dannebaum R.O."/>
            <person name="Kuo R.C."/>
            <person name="Labutti K."/>
            <person name="Haridas S."/>
            <person name="Kuo A."/>
            <person name="Salamov A."/>
            <person name="Ahrendt S.R."/>
            <person name="Lipzen A."/>
            <person name="Sullivan W."/>
            <person name="Andreopoulos W.B."/>
            <person name="Clum A."/>
            <person name="Lindquist E."/>
            <person name="Daum C."/>
            <person name="Ramamoorthy G.K."/>
            <person name="Gryganskyi A."/>
            <person name="Culley D."/>
            <person name="Magnuson J.K."/>
            <person name="James T.Y."/>
            <person name="O'Malley M.A."/>
            <person name="Stajich J.E."/>
            <person name="Spatafora J.W."/>
            <person name="Visel A."/>
            <person name="Grigoriev I.V."/>
        </authorList>
    </citation>
    <scope>NUCLEOTIDE SEQUENCE [LARGE SCALE GENOMIC DNA]</scope>
    <source>
        <strain evidence="9 10">JEL800</strain>
    </source>
</reference>
<evidence type="ECO:0000256" key="4">
    <source>
        <dbReference type="ARBA" id="ARBA00022763"/>
    </source>
</evidence>
<feature type="region of interest" description="Disordered" evidence="7">
    <location>
        <begin position="93"/>
        <end position="149"/>
    </location>
</feature>
<dbReference type="Pfam" id="PF14743">
    <property type="entry name" value="DNA_ligase_OB_2"/>
    <property type="match status" value="1"/>
</dbReference>
<dbReference type="CDD" id="cd08041">
    <property type="entry name" value="OBF_kDNA_ligase_like"/>
    <property type="match status" value="1"/>
</dbReference>
<dbReference type="GO" id="GO:0006281">
    <property type="term" value="P:DNA repair"/>
    <property type="evidence" value="ECO:0007669"/>
    <property type="project" value="UniProtKB-KW"/>
</dbReference>
<dbReference type="EMBL" id="MCGO01000020">
    <property type="protein sequence ID" value="ORY45223.1"/>
    <property type="molecule type" value="Genomic_DNA"/>
</dbReference>
<feature type="compositionally biased region" description="Basic and acidic residues" evidence="7">
    <location>
        <begin position="137"/>
        <end position="149"/>
    </location>
</feature>
<dbReference type="NCBIfam" id="NF006592">
    <property type="entry name" value="PRK09125.1"/>
    <property type="match status" value="1"/>
</dbReference>